<dbReference type="InterPro" id="IPR002110">
    <property type="entry name" value="Ankyrin_rpt"/>
</dbReference>
<keyword evidence="2 3" id="KW-0040">ANK repeat</keyword>
<organism evidence="5 6">
    <name type="scientific">Ophiostoma piceae (strain UAMH 11346)</name>
    <name type="common">Sap stain fungus</name>
    <dbReference type="NCBI Taxonomy" id="1262450"/>
    <lineage>
        <taxon>Eukaryota</taxon>
        <taxon>Fungi</taxon>
        <taxon>Dikarya</taxon>
        <taxon>Ascomycota</taxon>
        <taxon>Pezizomycotina</taxon>
        <taxon>Sordariomycetes</taxon>
        <taxon>Sordariomycetidae</taxon>
        <taxon>Ophiostomatales</taxon>
        <taxon>Ophiostomataceae</taxon>
        <taxon>Ophiostoma</taxon>
    </lineage>
</organism>
<name>S3D6U8_OPHP1</name>
<sequence length="294" mass="32101">MQSNVNTVLGAELEYGTAFKYNRVFKMGFETTPGSSSESDYKYNMVRLTEDEVDDFVYMARVNEVEDFAQMLSQYVYPARKVTSKVVAQADTAVPADAQDDEAAETPAASDAKPYVSALDVLEAVVDDSRNTPLHMAAGNGHWDIVAFLLQLIRRTPAVDPSAASPPTPEAYEVRRKAFVDASNSHGNTALHWAALNGHLKVVQLLIEYGSASPLEVNDKDLMPLELAMLNNQERVIKYLMDKAEAGSAEAEAKEKAAAEKEAAAKKEAETETETKLSSATEELTLEEAKEEAA</sequence>
<dbReference type="Proteomes" id="UP000016923">
    <property type="component" value="Unassembled WGS sequence"/>
</dbReference>
<dbReference type="OrthoDB" id="10057496at2759"/>
<reference evidence="5 6" key="1">
    <citation type="journal article" date="2013" name="BMC Genomics">
        <title>The genome and transcriptome of the pine saprophyte Ophiostoma piceae, and a comparison with the bark beetle-associated pine pathogen Grosmannia clavigera.</title>
        <authorList>
            <person name="Haridas S."/>
            <person name="Wang Y."/>
            <person name="Lim L."/>
            <person name="Massoumi Alamouti S."/>
            <person name="Jackman S."/>
            <person name="Docking R."/>
            <person name="Robertson G."/>
            <person name="Birol I."/>
            <person name="Bohlmann J."/>
            <person name="Breuil C."/>
        </authorList>
    </citation>
    <scope>NUCLEOTIDE SEQUENCE [LARGE SCALE GENOMIC DNA]</scope>
    <source>
        <strain evidence="5 6">UAMH 11346</strain>
    </source>
</reference>
<dbReference type="HOGENOM" id="CLU_000134_20_0_1"/>
<accession>S3D6U8</accession>
<evidence type="ECO:0000313" key="5">
    <source>
        <dbReference type="EMBL" id="EPE09130.1"/>
    </source>
</evidence>
<evidence type="ECO:0000256" key="4">
    <source>
        <dbReference type="SAM" id="MobiDB-lite"/>
    </source>
</evidence>
<dbReference type="SUPFAM" id="SSF48403">
    <property type="entry name" value="Ankyrin repeat"/>
    <property type="match status" value="1"/>
</dbReference>
<gene>
    <name evidence="5" type="ORF">F503_06906</name>
</gene>
<dbReference type="STRING" id="1262450.S3D6U8"/>
<keyword evidence="6" id="KW-1185">Reference proteome</keyword>
<dbReference type="SMART" id="SM00248">
    <property type="entry name" value="ANK"/>
    <property type="match status" value="3"/>
</dbReference>
<evidence type="ECO:0000256" key="3">
    <source>
        <dbReference type="PROSITE-ProRule" id="PRU00023"/>
    </source>
</evidence>
<feature type="compositionally biased region" description="Basic and acidic residues" evidence="4">
    <location>
        <begin position="248"/>
        <end position="275"/>
    </location>
</feature>
<evidence type="ECO:0000313" key="6">
    <source>
        <dbReference type="Proteomes" id="UP000016923"/>
    </source>
</evidence>
<feature type="region of interest" description="Disordered" evidence="4">
    <location>
        <begin position="248"/>
        <end position="294"/>
    </location>
</feature>
<evidence type="ECO:0000256" key="2">
    <source>
        <dbReference type="ARBA" id="ARBA00023043"/>
    </source>
</evidence>
<dbReference type="Gene3D" id="1.25.40.20">
    <property type="entry name" value="Ankyrin repeat-containing domain"/>
    <property type="match status" value="1"/>
</dbReference>
<dbReference type="VEuPathDB" id="FungiDB:F503_06906"/>
<dbReference type="EMBL" id="KE148147">
    <property type="protein sequence ID" value="EPE09130.1"/>
    <property type="molecule type" value="Genomic_DNA"/>
</dbReference>
<dbReference type="PROSITE" id="PS50088">
    <property type="entry name" value="ANK_REPEAT"/>
    <property type="match status" value="2"/>
</dbReference>
<protein>
    <submittedName>
        <fullName evidence="5">Ankyrin repeat containing protein yar1</fullName>
    </submittedName>
</protein>
<dbReference type="PANTHER" id="PTHR24198:SF165">
    <property type="entry name" value="ANKYRIN REPEAT-CONTAINING PROTEIN-RELATED"/>
    <property type="match status" value="1"/>
</dbReference>
<proteinExistence type="predicted"/>
<dbReference type="InterPro" id="IPR036770">
    <property type="entry name" value="Ankyrin_rpt-contain_sf"/>
</dbReference>
<keyword evidence="1" id="KW-0677">Repeat</keyword>
<dbReference type="AlphaFoldDB" id="S3D6U8"/>
<feature type="repeat" description="ANK" evidence="3">
    <location>
        <begin position="186"/>
        <end position="211"/>
    </location>
</feature>
<dbReference type="Pfam" id="PF12796">
    <property type="entry name" value="Ank_2"/>
    <property type="match status" value="1"/>
</dbReference>
<dbReference type="PROSITE" id="PS50297">
    <property type="entry name" value="ANK_REP_REGION"/>
    <property type="match status" value="2"/>
</dbReference>
<dbReference type="GO" id="GO:0005737">
    <property type="term" value="C:cytoplasm"/>
    <property type="evidence" value="ECO:0007669"/>
    <property type="project" value="TreeGrafter"/>
</dbReference>
<dbReference type="OMA" id="THLECVK"/>
<evidence type="ECO:0000256" key="1">
    <source>
        <dbReference type="ARBA" id="ARBA00022737"/>
    </source>
</evidence>
<feature type="repeat" description="ANK" evidence="3">
    <location>
        <begin position="129"/>
        <end position="151"/>
    </location>
</feature>
<dbReference type="PANTHER" id="PTHR24198">
    <property type="entry name" value="ANKYRIN REPEAT AND PROTEIN KINASE DOMAIN-CONTAINING PROTEIN"/>
    <property type="match status" value="1"/>
</dbReference>
<dbReference type="eggNOG" id="KOG0504">
    <property type="taxonomic scope" value="Eukaryota"/>
</dbReference>
<dbReference type="Pfam" id="PF00023">
    <property type="entry name" value="Ank"/>
    <property type="match status" value="1"/>
</dbReference>